<dbReference type="InterPro" id="IPR053842">
    <property type="entry name" value="NikA-like"/>
</dbReference>
<dbReference type="Pfam" id="PF21983">
    <property type="entry name" value="NikA-like"/>
    <property type="match status" value="1"/>
</dbReference>
<accession>A0A4Q0M546</accession>
<dbReference type="EMBL" id="RXOC01000014">
    <property type="protein sequence ID" value="RXF67913.1"/>
    <property type="molecule type" value="Genomic_DNA"/>
</dbReference>
<comment type="caution">
    <text evidence="1">The sequence shown here is derived from an EMBL/GenBank/DDBJ whole genome shotgun (WGS) entry which is preliminary data.</text>
</comment>
<name>A0A4Q0M546_9SPHI</name>
<protein>
    <submittedName>
        <fullName evidence="1">MobC family plasmid mobilization relaxosome protein</fullName>
    </submittedName>
</protein>
<sequence>MFEGGKVMKVQAIEKETNHKKRMRGRPRKAITRNASLVVRLTPTERLVISGKAKQAGMRITEWFRTSAKNAVIKPRFSKEDAAYLRTLSGMANNLNQLTRLAHTNGLVSLIADLRMLLLKVEELMKRIGSHDS</sequence>
<gene>
    <name evidence="1" type="ORF">EKH83_17875</name>
</gene>
<dbReference type="Proteomes" id="UP000290848">
    <property type="component" value="Unassembled WGS sequence"/>
</dbReference>
<dbReference type="AlphaFoldDB" id="A0A4Q0M546"/>
<reference evidence="1 2" key="1">
    <citation type="submission" date="2018-12" db="EMBL/GenBank/DDBJ databases">
        <title>The Draft Genome Sequence of the Soil Bacterium Pedobacter tournemirensis R1.</title>
        <authorList>
            <person name="He J."/>
        </authorList>
    </citation>
    <scope>NUCLEOTIDE SEQUENCE [LARGE SCALE GENOMIC DNA]</scope>
    <source>
        <strain evidence="1 2">R1</strain>
    </source>
</reference>
<organism evidence="1 2">
    <name type="scientific">Arcticibacter tournemirensis</name>
    <dbReference type="NCBI Taxonomy" id="699437"/>
    <lineage>
        <taxon>Bacteria</taxon>
        <taxon>Pseudomonadati</taxon>
        <taxon>Bacteroidota</taxon>
        <taxon>Sphingobacteriia</taxon>
        <taxon>Sphingobacteriales</taxon>
        <taxon>Sphingobacteriaceae</taxon>
        <taxon>Arcticibacter</taxon>
    </lineage>
</organism>
<proteinExistence type="predicted"/>
<evidence type="ECO:0000313" key="1">
    <source>
        <dbReference type="EMBL" id="RXF67913.1"/>
    </source>
</evidence>
<evidence type="ECO:0000313" key="2">
    <source>
        <dbReference type="Proteomes" id="UP000290848"/>
    </source>
</evidence>
<dbReference type="RefSeq" id="WP_128770826.1">
    <property type="nucleotide sequence ID" value="NZ_RXOC01000014.1"/>
</dbReference>